<sequence>MARKILVNFLPDVENILQQSMRDVSEEEAASLNEICSMVMQEDIEIYSRSTVNPRFLNGKANNSTLEYTLIPMNYSDIKSTMTRLKPFAEFRSDHSLLRKYEYDVINNTWFLLLSLKKERLIPLNDCFKTMQNHKSTWRIPIESILYMIITSVELANEIYNISGTIGSLHIQNVYFKIKDSTSNNIEAETVFEFFTPEHLQKKVLNPNIYLEKDYYTVKGFFWSLGVLIYSCLSGTDIENLPNFALLSKSERNLLVQNLAFVPKLTSLLNKLFDGKYTDIEKFIKKSCFQTWGVILGINKISPQRLSPRGFYTTFYFFNKETIMSNMILADDPCDFINVIDRSPNFNLKVLVKIIQTLTELPEYHDYLLEYFLRFLLKLKFLSEETISKYCFPLICRIAQMQIDLSNEKNRRLVIEVLVSIFYDSTITILMIFKESGIIDTLYKEYPQDCKLLFPYLSNMGTNSLSLIRTLRIEKKFPDPNSIIHYIQQIPIHFKLKITNQILSEINEVMSTWIPALQIDSNKIELISSAMIIIYEILKGFENSNLSNKLGKCYDNKSGYNVFPAMGFCEECKKQYCMSCISYHMDLNHKVKYLTHKCIFSFDCAVEKSLWIDVNELHKEYSKEFKSKIANCSELDVTNYEIEGDWHIWNMKTIKMPDIKTRQNFFYGEFYLEHCQSEDIQIIIEDTGIVFDNRNQSITKFNSHICKTPRLGMMDTVGIGLTADSNVFFTYNGFSLVRLIPFQAEAVKIILKIRSKKPPVIIGNAPCLFNCEAYDRVDEDSIQKFTYIINHFVVLDRLKNKILKKNGLGTSNLNSVIDDLSKVLDKEKLMNTIKSRKSGSKKEDSQGQGCKPF</sequence>
<accession>A0A1R2C1X3</accession>
<reference evidence="2 3" key="1">
    <citation type="submission" date="2016-11" db="EMBL/GenBank/DDBJ databases">
        <title>The macronuclear genome of Stentor coeruleus: a giant cell with tiny introns.</title>
        <authorList>
            <person name="Slabodnick M."/>
            <person name="Ruby J.G."/>
            <person name="Reiff S.B."/>
            <person name="Swart E.C."/>
            <person name="Gosai S."/>
            <person name="Prabakaran S."/>
            <person name="Witkowska E."/>
            <person name="Larue G.E."/>
            <person name="Fisher S."/>
            <person name="Freeman R.M."/>
            <person name="Gunawardena J."/>
            <person name="Chu W."/>
            <person name="Stover N.A."/>
            <person name="Gregory B.D."/>
            <person name="Nowacki M."/>
            <person name="Derisi J."/>
            <person name="Roy S.W."/>
            <person name="Marshall W.F."/>
            <person name="Sood P."/>
        </authorList>
    </citation>
    <scope>NUCLEOTIDE SEQUENCE [LARGE SCALE GENOMIC DNA]</scope>
    <source>
        <strain evidence="2">WM001</strain>
    </source>
</reference>
<evidence type="ECO:0000256" key="1">
    <source>
        <dbReference type="SAM" id="MobiDB-lite"/>
    </source>
</evidence>
<keyword evidence="3" id="KW-1185">Reference proteome</keyword>
<evidence type="ECO:0000313" key="3">
    <source>
        <dbReference type="Proteomes" id="UP000187209"/>
    </source>
</evidence>
<dbReference type="EMBL" id="MPUH01000317">
    <property type="protein sequence ID" value="OMJ83053.1"/>
    <property type="molecule type" value="Genomic_DNA"/>
</dbReference>
<organism evidence="2 3">
    <name type="scientific">Stentor coeruleus</name>
    <dbReference type="NCBI Taxonomy" id="5963"/>
    <lineage>
        <taxon>Eukaryota</taxon>
        <taxon>Sar</taxon>
        <taxon>Alveolata</taxon>
        <taxon>Ciliophora</taxon>
        <taxon>Postciliodesmatophora</taxon>
        <taxon>Heterotrichea</taxon>
        <taxon>Heterotrichida</taxon>
        <taxon>Stentoridae</taxon>
        <taxon>Stentor</taxon>
    </lineage>
</organism>
<proteinExistence type="predicted"/>
<dbReference type="Proteomes" id="UP000187209">
    <property type="component" value="Unassembled WGS sequence"/>
</dbReference>
<name>A0A1R2C1X3_9CILI</name>
<protein>
    <submittedName>
        <fullName evidence="2">Uncharacterized protein</fullName>
    </submittedName>
</protein>
<gene>
    <name evidence="2" type="ORF">SteCoe_16084</name>
</gene>
<feature type="region of interest" description="Disordered" evidence="1">
    <location>
        <begin position="834"/>
        <end position="853"/>
    </location>
</feature>
<dbReference type="AlphaFoldDB" id="A0A1R2C1X3"/>
<comment type="caution">
    <text evidence="2">The sequence shown here is derived from an EMBL/GenBank/DDBJ whole genome shotgun (WGS) entry which is preliminary data.</text>
</comment>
<evidence type="ECO:0000313" key="2">
    <source>
        <dbReference type="EMBL" id="OMJ83053.1"/>
    </source>
</evidence>